<dbReference type="GO" id="GO:0006310">
    <property type="term" value="P:DNA recombination"/>
    <property type="evidence" value="ECO:0007669"/>
    <property type="project" value="UniProtKB-KW"/>
</dbReference>
<evidence type="ECO:0000313" key="6">
    <source>
        <dbReference type="EMBL" id="BBO77693.1"/>
    </source>
</evidence>
<dbReference type="AlphaFoldDB" id="A0A5K7ZD99"/>
<dbReference type="GO" id="GO:0003677">
    <property type="term" value="F:DNA binding"/>
    <property type="evidence" value="ECO:0007669"/>
    <property type="project" value="UniProtKB-UniRule"/>
</dbReference>
<dbReference type="KEGG" id="dwd:DSCW_51100"/>
<dbReference type="InterPro" id="IPR011010">
    <property type="entry name" value="DNA_brk_join_enz"/>
</dbReference>
<dbReference type="SUPFAM" id="SSF56349">
    <property type="entry name" value="DNA breaking-rejoining enzymes"/>
    <property type="match status" value="1"/>
</dbReference>
<evidence type="ECO:0000256" key="4">
    <source>
        <dbReference type="PROSITE-ProRule" id="PRU01248"/>
    </source>
</evidence>
<dbReference type="PROSITE" id="PS51900">
    <property type="entry name" value="CB"/>
    <property type="match status" value="1"/>
</dbReference>
<dbReference type="InterPro" id="IPR013762">
    <property type="entry name" value="Integrase-like_cat_sf"/>
</dbReference>
<evidence type="ECO:0000256" key="1">
    <source>
        <dbReference type="ARBA" id="ARBA00022908"/>
    </source>
</evidence>
<proteinExistence type="predicted"/>
<protein>
    <recommendedName>
        <fullName evidence="5">Core-binding (CB) domain-containing protein</fullName>
    </recommendedName>
</protein>
<dbReference type="Gene3D" id="1.10.443.10">
    <property type="entry name" value="Intergrase catalytic core"/>
    <property type="match status" value="1"/>
</dbReference>
<keyword evidence="3" id="KW-0233">DNA recombination</keyword>
<dbReference type="GO" id="GO:0015074">
    <property type="term" value="P:DNA integration"/>
    <property type="evidence" value="ECO:0007669"/>
    <property type="project" value="UniProtKB-KW"/>
</dbReference>
<keyword evidence="7" id="KW-1185">Reference proteome</keyword>
<evidence type="ECO:0000259" key="5">
    <source>
        <dbReference type="PROSITE" id="PS51900"/>
    </source>
</evidence>
<feature type="domain" description="Core-binding (CB)" evidence="5">
    <location>
        <begin position="86"/>
        <end position="173"/>
    </location>
</feature>
<organism evidence="6 7">
    <name type="scientific">Desulfosarcina widdelii</name>
    <dbReference type="NCBI Taxonomy" id="947919"/>
    <lineage>
        <taxon>Bacteria</taxon>
        <taxon>Pseudomonadati</taxon>
        <taxon>Thermodesulfobacteriota</taxon>
        <taxon>Desulfobacteria</taxon>
        <taxon>Desulfobacterales</taxon>
        <taxon>Desulfosarcinaceae</taxon>
        <taxon>Desulfosarcina</taxon>
    </lineage>
</organism>
<name>A0A5K7ZD99_9BACT</name>
<dbReference type="Proteomes" id="UP000427769">
    <property type="component" value="Chromosome"/>
</dbReference>
<evidence type="ECO:0000256" key="2">
    <source>
        <dbReference type="ARBA" id="ARBA00023125"/>
    </source>
</evidence>
<reference evidence="6 7" key="1">
    <citation type="submission" date="2019-11" db="EMBL/GenBank/DDBJ databases">
        <title>Comparative genomics of hydrocarbon-degrading Desulfosarcina strains.</title>
        <authorList>
            <person name="Watanabe M."/>
            <person name="Kojima H."/>
            <person name="Fukui M."/>
        </authorList>
    </citation>
    <scope>NUCLEOTIDE SEQUENCE [LARGE SCALE GENOMIC DNA]</scope>
    <source>
        <strain evidence="6 7">PP31</strain>
    </source>
</reference>
<dbReference type="Gene3D" id="1.10.150.130">
    <property type="match status" value="1"/>
</dbReference>
<evidence type="ECO:0000313" key="7">
    <source>
        <dbReference type="Proteomes" id="UP000427769"/>
    </source>
</evidence>
<accession>A0A5K7ZD99</accession>
<dbReference type="EMBL" id="AP021875">
    <property type="protein sequence ID" value="BBO77693.1"/>
    <property type="molecule type" value="Genomic_DNA"/>
</dbReference>
<sequence>MKGRIYSMQKCPLCGGIFYHDENRAGLFCKQHPQIAANSKFVVRFGRSITKRFREYHEAERFLTGLRFENDKGTFDVRDYRKDNPLGFKNLANKWIEQKKRTKIKKKTVQSYENFLNRAIDVWGQGNVKTIGTGEVEDFLMADHRDKRTNEKISDKTRHNMKSCLHQFLKWVARREKGFELPEFPEIAFELGWRNTVSIGVQQAIIEEVKRISFKIEPKIWLGIKLLATYIKIRPGEMRNVKERDINLESGVIHIRHPKEGSRKQGKFAILDGEDIELIKSFPRSIDPDLYFFRHMATRSGVKVGEQFGPKYFKKFWDKACDNLGVKGVDLYGGTKHSTATALGEFMTPEEIKRGGTGSATNKAFERYFQPRRRESVKVVSTIKDLQKKRAGKVVKMQK</sequence>
<dbReference type="RefSeq" id="WP_170302463.1">
    <property type="nucleotide sequence ID" value="NZ_AP021875.1"/>
</dbReference>
<dbReference type="InterPro" id="IPR044068">
    <property type="entry name" value="CB"/>
</dbReference>
<keyword evidence="2 4" id="KW-0238">DNA-binding</keyword>
<gene>
    <name evidence="6" type="ORF">DSCW_51100</name>
</gene>
<dbReference type="InterPro" id="IPR010998">
    <property type="entry name" value="Integrase_recombinase_N"/>
</dbReference>
<keyword evidence="1" id="KW-0229">DNA integration</keyword>
<evidence type="ECO:0000256" key="3">
    <source>
        <dbReference type="ARBA" id="ARBA00023172"/>
    </source>
</evidence>